<sequence length="180" mass="20077">MSKKVLILSSSPRKGGNSDLLCDEFMKGAEENGNDVEKIFIAKQKINYCMGCGVCNSTHKCVQKDDMAEILDKMVSADVIVLATPVYFYSMDGQLKTLIDRTVPRYTEISNKDFYYIMTAADTDNNMLERTIEGLRGFTEDCLSGTKEKGIIYGNGAWEKGEIKNTPAFSQAYEMGRGIK</sequence>
<evidence type="ECO:0000313" key="5">
    <source>
        <dbReference type="Proteomes" id="UP000596929"/>
    </source>
</evidence>
<evidence type="ECO:0000256" key="2">
    <source>
        <dbReference type="ARBA" id="ARBA00022643"/>
    </source>
</evidence>
<dbReference type="EMBL" id="JACOOO010000042">
    <property type="protein sequence ID" value="MBC5630688.1"/>
    <property type="molecule type" value="Genomic_DNA"/>
</dbReference>
<protein>
    <submittedName>
        <fullName evidence="4">Flavodoxin family protein</fullName>
    </submittedName>
</protein>
<evidence type="ECO:0000256" key="1">
    <source>
        <dbReference type="ARBA" id="ARBA00022630"/>
    </source>
</evidence>
<keyword evidence="1" id="KW-0285">Flavoprotein</keyword>
<feature type="domain" description="NADPH-dependent FMN reductase-like" evidence="3">
    <location>
        <begin position="4"/>
        <end position="122"/>
    </location>
</feature>
<dbReference type="Gene3D" id="3.40.50.360">
    <property type="match status" value="1"/>
</dbReference>
<organism evidence="4 5">
    <name type="scientific">Clostridium hominis</name>
    <dbReference type="NCBI Taxonomy" id="2763036"/>
    <lineage>
        <taxon>Bacteria</taxon>
        <taxon>Bacillati</taxon>
        <taxon>Bacillota</taxon>
        <taxon>Clostridia</taxon>
        <taxon>Eubacteriales</taxon>
        <taxon>Clostridiaceae</taxon>
        <taxon>Clostridium</taxon>
    </lineage>
</organism>
<dbReference type="InterPro" id="IPR005025">
    <property type="entry name" value="FMN_Rdtase-like_dom"/>
</dbReference>
<evidence type="ECO:0000259" key="3">
    <source>
        <dbReference type="Pfam" id="PF03358"/>
    </source>
</evidence>
<dbReference type="InterPro" id="IPR051796">
    <property type="entry name" value="ISF_SsuE-like"/>
</dbReference>
<dbReference type="InterPro" id="IPR029039">
    <property type="entry name" value="Flavoprotein-like_sf"/>
</dbReference>
<dbReference type="RefSeq" id="WP_186860943.1">
    <property type="nucleotide sequence ID" value="NZ_JACOOO010000042.1"/>
</dbReference>
<dbReference type="PANTHER" id="PTHR43278">
    <property type="entry name" value="NAD(P)H-DEPENDENT FMN-CONTAINING OXIDOREDUCTASE YWQN-RELATED"/>
    <property type="match status" value="1"/>
</dbReference>
<dbReference type="Pfam" id="PF03358">
    <property type="entry name" value="FMN_red"/>
    <property type="match status" value="1"/>
</dbReference>
<proteinExistence type="predicted"/>
<dbReference type="PANTHER" id="PTHR43278:SF2">
    <property type="entry name" value="IRON-SULFUR FLAVOPROTEIN"/>
    <property type="match status" value="1"/>
</dbReference>
<accession>A0ABR7DH47</accession>
<dbReference type="SUPFAM" id="SSF52218">
    <property type="entry name" value="Flavoproteins"/>
    <property type="match status" value="1"/>
</dbReference>
<keyword evidence="2" id="KW-0288">FMN</keyword>
<reference evidence="4 5" key="1">
    <citation type="submission" date="2020-08" db="EMBL/GenBank/DDBJ databases">
        <title>Genome public.</title>
        <authorList>
            <person name="Liu C."/>
            <person name="Sun Q."/>
        </authorList>
    </citation>
    <scope>NUCLEOTIDE SEQUENCE [LARGE SCALE GENOMIC DNA]</scope>
    <source>
        <strain evidence="4 5">NSJ-6</strain>
    </source>
</reference>
<comment type="caution">
    <text evidence="4">The sequence shown here is derived from an EMBL/GenBank/DDBJ whole genome shotgun (WGS) entry which is preliminary data.</text>
</comment>
<keyword evidence="5" id="KW-1185">Reference proteome</keyword>
<name>A0ABR7DH47_9CLOT</name>
<dbReference type="Proteomes" id="UP000596929">
    <property type="component" value="Unassembled WGS sequence"/>
</dbReference>
<evidence type="ECO:0000313" key="4">
    <source>
        <dbReference type="EMBL" id="MBC5630688.1"/>
    </source>
</evidence>
<gene>
    <name evidence="4" type="ORF">H8S20_17685</name>
</gene>